<dbReference type="InterPro" id="IPR035903">
    <property type="entry name" value="HesB-like_dom_sf"/>
</dbReference>
<protein>
    <submittedName>
        <fullName evidence="2">Uncharacterized protein</fullName>
    </submittedName>
</protein>
<evidence type="ECO:0000256" key="1">
    <source>
        <dbReference type="SAM" id="MobiDB-lite"/>
    </source>
</evidence>
<dbReference type="GO" id="GO:0005739">
    <property type="term" value="C:mitochondrion"/>
    <property type="evidence" value="ECO:0007669"/>
    <property type="project" value="TreeGrafter"/>
</dbReference>
<dbReference type="GO" id="GO:0016226">
    <property type="term" value="P:iron-sulfur cluster assembly"/>
    <property type="evidence" value="ECO:0007669"/>
    <property type="project" value="TreeGrafter"/>
</dbReference>
<accession>A0A452TXN4</accession>
<evidence type="ECO:0000313" key="2">
    <source>
        <dbReference type="Ensembl" id="ENSUMAP00000013031"/>
    </source>
</evidence>
<dbReference type="AlphaFoldDB" id="A0A452TXN4"/>
<feature type="compositionally biased region" description="Acidic residues" evidence="1">
    <location>
        <begin position="72"/>
        <end position="85"/>
    </location>
</feature>
<dbReference type="PANTHER" id="PTHR10072">
    <property type="entry name" value="IRON-SULFUR CLUSTER ASSEMBLY PROTEIN"/>
    <property type="match status" value="1"/>
</dbReference>
<feature type="region of interest" description="Disordered" evidence="1">
    <location>
        <begin position="56"/>
        <end position="85"/>
    </location>
</feature>
<organism evidence="2">
    <name type="scientific">Ursus maritimus</name>
    <name type="common">Polar bear</name>
    <name type="synonym">Thalarctos maritimus</name>
    <dbReference type="NCBI Taxonomy" id="29073"/>
    <lineage>
        <taxon>Eukaryota</taxon>
        <taxon>Metazoa</taxon>
        <taxon>Chordata</taxon>
        <taxon>Craniata</taxon>
        <taxon>Vertebrata</taxon>
        <taxon>Euteleostomi</taxon>
        <taxon>Mammalia</taxon>
        <taxon>Eutheria</taxon>
        <taxon>Laurasiatheria</taxon>
        <taxon>Carnivora</taxon>
        <taxon>Caniformia</taxon>
        <taxon>Ursidae</taxon>
        <taxon>Ursus</taxon>
    </lineage>
</organism>
<dbReference type="OMA" id="WAMSKGK"/>
<proteinExistence type="predicted"/>
<dbReference type="Ensembl" id="ENSUMAT00000015460.1">
    <property type="protein sequence ID" value="ENSUMAP00000013031.1"/>
    <property type="gene ID" value="ENSUMAG00000009638.1"/>
</dbReference>
<dbReference type="PANTHER" id="PTHR10072:SF41">
    <property type="entry name" value="IRON-SULFUR CLUSTER ASSEMBLY 1 HOMOLOG, MITOCHONDRIAL"/>
    <property type="match status" value="1"/>
</dbReference>
<dbReference type="GeneTree" id="ENSGT00950000185677"/>
<sequence length="85" mass="9295">MRLASSVRATVWAMSKGKLQPSQAPLTLTPSAANKIKQLLKDKREHIGLKVGVQTRAFNKHTLGQTRKGGDSDEEGDQDEAPVNR</sequence>
<reference evidence="2" key="1">
    <citation type="submission" date="2019-03" db="UniProtKB">
        <authorList>
            <consortium name="Ensembl"/>
        </authorList>
    </citation>
    <scope>IDENTIFICATION</scope>
</reference>
<dbReference type="GO" id="GO:0051537">
    <property type="term" value="F:2 iron, 2 sulfur cluster binding"/>
    <property type="evidence" value="ECO:0007669"/>
    <property type="project" value="TreeGrafter"/>
</dbReference>
<name>A0A452TXN4_URSMA</name>
<dbReference type="SUPFAM" id="SSF89360">
    <property type="entry name" value="HesB-like domain"/>
    <property type="match status" value="1"/>
</dbReference>
<dbReference type="InterPro" id="IPR050322">
    <property type="entry name" value="Fe-S_cluster_asmbl/transfer"/>
</dbReference>